<keyword evidence="2" id="KW-0812">Transmembrane</keyword>
<dbReference type="Proteomes" id="UP001222325">
    <property type="component" value="Unassembled WGS sequence"/>
</dbReference>
<dbReference type="AlphaFoldDB" id="A0AAD6TQQ0"/>
<name>A0AAD6TQQ0_9AGAR</name>
<feature type="compositionally biased region" description="Low complexity" evidence="1">
    <location>
        <begin position="552"/>
        <end position="572"/>
    </location>
</feature>
<feature type="transmembrane region" description="Helical" evidence="2">
    <location>
        <begin position="593"/>
        <end position="609"/>
    </location>
</feature>
<evidence type="ECO:0000256" key="1">
    <source>
        <dbReference type="SAM" id="MobiDB-lite"/>
    </source>
</evidence>
<evidence type="ECO:0000256" key="2">
    <source>
        <dbReference type="SAM" id="Phobius"/>
    </source>
</evidence>
<accession>A0AAD6TQQ0</accession>
<organism evidence="3 4">
    <name type="scientific">Mycena belliarum</name>
    <dbReference type="NCBI Taxonomy" id="1033014"/>
    <lineage>
        <taxon>Eukaryota</taxon>
        <taxon>Fungi</taxon>
        <taxon>Dikarya</taxon>
        <taxon>Basidiomycota</taxon>
        <taxon>Agaricomycotina</taxon>
        <taxon>Agaricomycetes</taxon>
        <taxon>Agaricomycetidae</taxon>
        <taxon>Agaricales</taxon>
        <taxon>Marasmiineae</taxon>
        <taxon>Mycenaceae</taxon>
        <taxon>Mycena</taxon>
    </lineage>
</organism>
<gene>
    <name evidence="3" type="ORF">B0H15DRAFT_963465</name>
</gene>
<comment type="caution">
    <text evidence="3">The sequence shown here is derived from an EMBL/GenBank/DDBJ whole genome shotgun (WGS) entry which is preliminary data.</text>
</comment>
<proteinExistence type="predicted"/>
<keyword evidence="2" id="KW-1133">Transmembrane helix</keyword>
<evidence type="ECO:0000313" key="4">
    <source>
        <dbReference type="Proteomes" id="UP001222325"/>
    </source>
</evidence>
<protein>
    <submittedName>
        <fullName evidence="3">Uncharacterized protein</fullName>
    </submittedName>
</protein>
<sequence length="619" mass="67069">MPSKVSQGSIGLLHLTLIQCGPMLDNHNSCDLVLEHRILRSTAFKGGSRAFARCIRHATHSIKYGCVGLLDARVAIGTRFDGSGGRATALPLVLALTWLQEASFRIRLNAIEDDFTCTDTSSSHPGLARCGHTSRLLCMNLNELGTQRFARAESDAPSALTGVRLVPPALVNDTVRLAPSAPNADELAACPRSFARIRKLCEQYSQVNACIGRARSELSFAAPKFDRRFASEPSLPRPDPPRPTYADPPPVHSSATVVELLNAAPIPQRHASHCKWYNSANEAQSVLVYGAIPAHCILASVPLLRILDTLPAYCLRPPIPASDAEPAPVHRVAWTYPALRPSYRRFCRTQLRASFMHAAPAARFRDSTAGAARLAAAVLEGWTRRVLRREGYRDTARAAVVAKVSALARAVALWPAAPETVEMWPRVVCEIARLVAEDVSVHCRRAEEDKASRYVRSSDGSSSELDLDLASEWEWEARDVRAEAPVPIVLDPRNYLPTPPPTPPPSFVLCPPVSAESERVGRDSGLSPHVPALSPQLLEDTCAEPSDGTPNANPVDDAAIVPAVDSPPSSVSGLSVRDEYAHSSSRAETTSCFLTGFLFGVVIVLVLSSQRRPTLIYLS</sequence>
<dbReference type="EMBL" id="JARJCN010000112">
    <property type="protein sequence ID" value="KAJ7073489.1"/>
    <property type="molecule type" value="Genomic_DNA"/>
</dbReference>
<keyword evidence="2" id="KW-0472">Membrane</keyword>
<feature type="compositionally biased region" description="Pro residues" evidence="1">
    <location>
        <begin position="235"/>
        <end position="249"/>
    </location>
</feature>
<evidence type="ECO:0000313" key="3">
    <source>
        <dbReference type="EMBL" id="KAJ7073489.1"/>
    </source>
</evidence>
<feature type="region of interest" description="Disordered" evidence="1">
    <location>
        <begin position="230"/>
        <end position="249"/>
    </location>
</feature>
<reference evidence="3" key="1">
    <citation type="submission" date="2023-03" db="EMBL/GenBank/DDBJ databases">
        <title>Massive genome expansion in bonnet fungi (Mycena s.s.) driven by repeated elements and novel gene families across ecological guilds.</title>
        <authorList>
            <consortium name="Lawrence Berkeley National Laboratory"/>
            <person name="Harder C.B."/>
            <person name="Miyauchi S."/>
            <person name="Viragh M."/>
            <person name="Kuo A."/>
            <person name="Thoen E."/>
            <person name="Andreopoulos B."/>
            <person name="Lu D."/>
            <person name="Skrede I."/>
            <person name="Drula E."/>
            <person name="Henrissat B."/>
            <person name="Morin E."/>
            <person name="Kohler A."/>
            <person name="Barry K."/>
            <person name="LaButti K."/>
            <person name="Morin E."/>
            <person name="Salamov A."/>
            <person name="Lipzen A."/>
            <person name="Mereny Z."/>
            <person name="Hegedus B."/>
            <person name="Baldrian P."/>
            <person name="Stursova M."/>
            <person name="Weitz H."/>
            <person name="Taylor A."/>
            <person name="Grigoriev I.V."/>
            <person name="Nagy L.G."/>
            <person name="Martin F."/>
            <person name="Kauserud H."/>
        </authorList>
    </citation>
    <scope>NUCLEOTIDE SEQUENCE</scope>
    <source>
        <strain evidence="3">CBHHK173m</strain>
    </source>
</reference>
<keyword evidence="4" id="KW-1185">Reference proteome</keyword>
<feature type="region of interest" description="Disordered" evidence="1">
    <location>
        <begin position="500"/>
        <end position="574"/>
    </location>
</feature>